<dbReference type="Proteomes" id="UP000693970">
    <property type="component" value="Unassembled WGS sequence"/>
</dbReference>
<reference evidence="2" key="1">
    <citation type="journal article" date="2021" name="Sci. Rep.">
        <title>Diploid genomic architecture of Nitzschia inconspicua, an elite biomass production diatom.</title>
        <authorList>
            <person name="Oliver A."/>
            <person name="Podell S."/>
            <person name="Pinowska A."/>
            <person name="Traller J.C."/>
            <person name="Smith S.R."/>
            <person name="McClure R."/>
            <person name="Beliaev A."/>
            <person name="Bohutskyi P."/>
            <person name="Hill E.A."/>
            <person name="Rabines A."/>
            <person name="Zheng H."/>
            <person name="Allen L.Z."/>
            <person name="Kuo A."/>
            <person name="Grigoriev I.V."/>
            <person name="Allen A.E."/>
            <person name="Hazlebeck D."/>
            <person name="Allen E.E."/>
        </authorList>
    </citation>
    <scope>NUCLEOTIDE SEQUENCE</scope>
    <source>
        <strain evidence="2">Hildebrandi</strain>
    </source>
</reference>
<dbReference type="InterPro" id="IPR005046">
    <property type="entry name" value="DUF285"/>
</dbReference>
<dbReference type="EMBL" id="JAGRRH010000024">
    <property type="protein sequence ID" value="KAG7342926.1"/>
    <property type="molecule type" value="Genomic_DNA"/>
</dbReference>
<keyword evidence="1" id="KW-0812">Transmembrane</keyword>
<evidence type="ECO:0000256" key="1">
    <source>
        <dbReference type="SAM" id="Phobius"/>
    </source>
</evidence>
<name>A0A9K3PDQ8_9STRA</name>
<feature type="transmembrane region" description="Helical" evidence="1">
    <location>
        <begin position="139"/>
        <end position="159"/>
    </location>
</feature>
<dbReference type="AlphaFoldDB" id="A0A9K3PDQ8"/>
<evidence type="ECO:0000313" key="3">
    <source>
        <dbReference type="Proteomes" id="UP000693970"/>
    </source>
</evidence>
<dbReference type="Pfam" id="PF03382">
    <property type="entry name" value="DUF285"/>
    <property type="match status" value="2"/>
</dbReference>
<reference evidence="2" key="2">
    <citation type="submission" date="2021-04" db="EMBL/GenBank/DDBJ databases">
        <authorList>
            <person name="Podell S."/>
        </authorList>
    </citation>
    <scope>NUCLEOTIDE SEQUENCE</scope>
    <source>
        <strain evidence="2">Hildebrandi</strain>
    </source>
</reference>
<accession>A0A9K3PDQ8</accession>
<evidence type="ECO:0000313" key="2">
    <source>
        <dbReference type="EMBL" id="KAG7342926.1"/>
    </source>
</evidence>
<dbReference type="NCBIfam" id="TIGR02167">
    <property type="entry name" value="Liste_lipo_26"/>
    <property type="match status" value="4"/>
</dbReference>
<gene>
    <name evidence="2" type="ORF">IV203_020871</name>
</gene>
<protein>
    <submittedName>
        <fullName evidence="2">Fibronectin domain containing protein</fullName>
    </submittedName>
</protein>
<keyword evidence="3" id="KW-1185">Reference proteome</keyword>
<organism evidence="2 3">
    <name type="scientific">Nitzschia inconspicua</name>
    <dbReference type="NCBI Taxonomy" id="303405"/>
    <lineage>
        <taxon>Eukaryota</taxon>
        <taxon>Sar</taxon>
        <taxon>Stramenopiles</taxon>
        <taxon>Ochrophyta</taxon>
        <taxon>Bacillariophyta</taxon>
        <taxon>Bacillariophyceae</taxon>
        <taxon>Bacillariophycidae</taxon>
        <taxon>Bacillariales</taxon>
        <taxon>Bacillariaceae</taxon>
        <taxon>Nitzschia</taxon>
    </lineage>
</organism>
<dbReference type="OrthoDB" id="42699at2759"/>
<keyword evidence="1" id="KW-0472">Membrane</keyword>
<sequence length="463" mass="51047">MNLNHVTDDDTGVVGTSSQVCMTTADVAGASDSKDSGRKAVATGCLSYDKIPDTLSETISDYSDIAPGAVHIPTGLLGNSQILESDASICPENAVTLEAMVVDDTQIEAEYEERIAQRINQKAVLAEVLSAKEMPTRKVMTAATLILLLLIGVNLGIVFGTKEKKVHKSIALCQSQAGCEAFSGIPVDVSGLEFQQAVKEYMKNMTASPYGSRISCWDVSQVTNMSFAFSFFAEDFDDNQGTMFNEALDCWDTSNVIDMRGMFQDALFFNQDIGSWDVSSVTDMSFMFEYAFSFNQDIGSWDVSSVTDMSSMFEYAQAFNQDIGSWDVSSVRNMSGMFQDALSFNQDIGSWDVSNVIDMSSMFEYAQAFNQDIDLWDVSNVVDMSGMFAYALTFNQDIGSWNVSIVTDMSSMFESAYSFNQNLCVWHSTFHISQVKVEDMFQDSGCNVPFNPTSHAWCQVCQV</sequence>
<keyword evidence="1" id="KW-1133">Transmembrane helix</keyword>
<comment type="caution">
    <text evidence="2">The sequence shown here is derived from an EMBL/GenBank/DDBJ whole genome shotgun (WGS) entry which is preliminary data.</text>
</comment>
<dbReference type="InterPro" id="IPR011889">
    <property type="entry name" value="Liste_lipo_26"/>
</dbReference>
<proteinExistence type="predicted"/>